<keyword evidence="3" id="KW-1185">Reference proteome</keyword>
<dbReference type="SUPFAM" id="SSF53474">
    <property type="entry name" value="alpha/beta-Hydrolases"/>
    <property type="match status" value="1"/>
</dbReference>
<dbReference type="Proteomes" id="UP000199093">
    <property type="component" value="Unassembled WGS sequence"/>
</dbReference>
<proteinExistence type="predicted"/>
<name>A0A1G8T856_9RHOB</name>
<sequence length="362" mass="38480">MRALLLALFMLLAACTPRPGPEALTPQPAPGPDLRVVRVYVATTRAPMAPPAIGFGAGPAIGMSYRWYDISVPEQPRARGVFWMTDTPDPSQDFLVVGHGALDRSGFAAEVAQRNAQAAEPVTVFVHGYNYSFPEALLELARLTAETGRGGAPVLFSWPSQGKVLDYVGDRQEALASRDALARVLADVSRAEGRTLLAGHSMGGWLTMEALRTLALAGRRDVTDDLDVLLIAPDIDPLVFRQQLAPLQPLPRPLTVMVARDDRALAMSSRISTGRTRLGALNVDDPVVARAAQSADVQLIDISGLPAVNALHHNRYTELARMVAERGSDSGDPLGLVRSAGAFVLDTLGSGLIRAGQTIGGG</sequence>
<dbReference type="InterPro" id="IPR010297">
    <property type="entry name" value="DUF900_hydrolase"/>
</dbReference>
<reference evidence="3" key="1">
    <citation type="submission" date="2016-10" db="EMBL/GenBank/DDBJ databases">
        <authorList>
            <person name="Varghese N."/>
            <person name="Submissions S."/>
        </authorList>
    </citation>
    <scope>NUCLEOTIDE SEQUENCE [LARGE SCALE GENOMIC DNA]</scope>
    <source>
        <strain evidence="3">DSM 26424</strain>
    </source>
</reference>
<protein>
    <submittedName>
        <fullName evidence="2">Esterase/lipase superfamily enzyme</fullName>
    </submittedName>
</protein>
<dbReference type="STRING" id="555512.SAMN04487993_102853"/>
<feature type="signal peptide" evidence="1">
    <location>
        <begin position="1"/>
        <end position="19"/>
    </location>
</feature>
<organism evidence="2 3">
    <name type="scientific">Salipiger marinus</name>
    <dbReference type="NCBI Taxonomy" id="555512"/>
    <lineage>
        <taxon>Bacteria</taxon>
        <taxon>Pseudomonadati</taxon>
        <taxon>Pseudomonadota</taxon>
        <taxon>Alphaproteobacteria</taxon>
        <taxon>Rhodobacterales</taxon>
        <taxon>Roseobacteraceae</taxon>
        <taxon>Salipiger</taxon>
    </lineage>
</organism>
<dbReference type="PANTHER" id="PTHR36513">
    <property type="entry name" value="ABC TRANSMEMBRANE TYPE-1 DOMAIN-CONTAINING PROTEIN"/>
    <property type="match status" value="1"/>
</dbReference>
<dbReference type="AlphaFoldDB" id="A0A1G8T856"/>
<evidence type="ECO:0000313" key="2">
    <source>
        <dbReference type="EMBL" id="SDJ37779.1"/>
    </source>
</evidence>
<dbReference type="Pfam" id="PF05990">
    <property type="entry name" value="DUF900"/>
    <property type="match status" value="1"/>
</dbReference>
<evidence type="ECO:0000313" key="3">
    <source>
        <dbReference type="Proteomes" id="UP000199093"/>
    </source>
</evidence>
<gene>
    <name evidence="2" type="ORF">SAMN04487993_102853</name>
</gene>
<dbReference type="PROSITE" id="PS51257">
    <property type="entry name" value="PROKAR_LIPOPROTEIN"/>
    <property type="match status" value="1"/>
</dbReference>
<dbReference type="RefSeq" id="WP_165616911.1">
    <property type="nucleotide sequence ID" value="NZ_FNEJ01000028.1"/>
</dbReference>
<feature type="chain" id="PRO_5011775860" evidence="1">
    <location>
        <begin position="20"/>
        <end position="362"/>
    </location>
</feature>
<dbReference type="InterPro" id="IPR014586">
    <property type="entry name" value="UCP033909"/>
</dbReference>
<evidence type="ECO:0000256" key="1">
    <source>
        <dbReference type="SAM" id="SignalP"/>
    </source>
</evidence>
<dbReference type="InterPro" id="IPR029058">
    <property type="entry name" value="AB_hydrolase_fold"/>
</dbReference>
<keyword evidence="1" id="KW-0732">Signal</keyword>
<dbReference type="EMBL" id="FNEJ01000028">
    <property type="protein sequence ID" value="SDJ37779.1"/>
    <property type="molecule type" value="Genomic_DNA"/>
</dbReference>
<dbReference type="Gene3D" id="3.40.50.1820">
    <property type="entry name" value="alpha/beta hydrolase"/>
    <property type="match status" value="1"/>
</dbReference>
<dbReference type="PANTHER" id="PTHR36513:SF1">
    <property type="entry name" value="TRANSMEMBRANE PROTEIN"/>
    <property type="match status" value="1"/>
</dbReference>
<dbReference type="PIRSF" id="PIRSF033909">
    <property type="entry name" value="UCP033909"/>
    <property type="match status" value="1"/>
</dbReference>
<accession>A0A1G8T856</accession>